<evidence type="ECO:0000256" key="6">
    <source>
        <dbReference type="RuleBase" id="RU003983"/>
    </source>
</evidence>
<evidence type="ECO:0000256" key="2">
    <source>
        <dbReference type="ARBA" id="ARBA00022723"/>
    </source>
</evidence>
<comment type="caution">
    <text evidence="9">The sequence shown here is derived from an EMBL/GenBank/DDBJ whole genome shotgun (WGS) entry which is preliminary data.</text>
</comment>
<keyword evidence="7" id="KW-0472">Membrane</keyword>
<dbReference type="InParanoid" id="A0A263CX05"/>
<dbReference type="GO" id="GO:0004222">
    <property type="term" value="F:metalloendopeptidase activity"/>
    <property type="evidence" value="ECO:0007669"/>
    <property type="project" value="InterPro"/>
</dbReference>
<keyword evidence="10" id="KW-1185">Reference proteome</keyword>
<keyword evidence="2" id="KW-0479">Metal-binding</keyword>
<keyword evidence="1 6" id="KW-0645">Protease</keyword>
<dbReference type="OrthoDB" id="9785340at2"/>
<gene>
    <name evidence="9" type="ORF">CFN78_23615</name>
</gene>
<name>A0A263CX05_9PSEU</name>
<sequence length="311" mass="32250">MILAAALLLGALLTGCGAPVLLRRLTASRVDPAVAIALWLVTMTGVLLGAVASLTLLVWPGHGPADAITAWVHRCWTALSHDGIPHLDPLVATASTGVALAVAVRMARAGVRRGRRKAALRRQHDQALLLTQPDTTGAAPTLWLDHDTPLAYSLHGHGGLVVATRGLTEQLTKPQVQAVLAHERAHLRGRHHQLVGIVDLAAKALRILPLMRHAAGAIRVLVELAADRAAVAACGAAPVREAVRALTSPLAPTRALAMSGADTAVRLRRLDRPRASRRSAFAVAGAGAGALLIPLTLTTGLLAAAGVLLCA</sequence>
<dbReference type="EMBL" id="NKYE01000018">
    <property type="protein sequence ID" value="OZM70674.1"/>
    <property type="molecule type" value="Genomic_DNA"/>
</dbReference>
<feature type="transmembrane region" description="Helical" evidence="7">
    <location>
        <begin position="279"/>
        <end position="309"/>
    </location>
</feature>
<comment type="cofactor">
    <cofactor evidence="6">
        <name>Zn(2+)</name>
        <dbReference type="ChEBI" id="CHEBI:29105"/>
    </cofactor>
    <text evidence="6">Binds 1 zinc ion per subunit.</text>
</comment>
<keyword evidence="4 6" id="KW-0862">Zinc</keyword>
<dbReference type="PANTHER" id="PTHR34978">
    <property type="entry name" value="POSSIBLE SENSOR-TRANSDUCER PROTEIN BLAR"/>
    <property type="match status" value="1"/>
</dbReference>
<dbReference type="GO" id="GO:0006508">
    <property type="term" value="P:proteolysis"/>
    <property type="evidence" value="ECO:0007669"/>
    <property type="project" value="UniProtKB-KW"/>
</dbReference>
<proteinExistence type="inferred from homology"/>
<evidence type="ECO:0000313" key="10">
    <source>
        <dbReference type="Proteomes" id="UP000242444"/>
    </source>
</evidence>
<dbReference type="Proteomes" id="UP000242444">
    <property type="component" value="Unassembled WGS sequence"/>
</dbReference>
<feature type="domain" description="Peptidase M48" evidence="8">
    <location>
        <begin position="146"/>
        <end position="200"/>
    </location>
</feature>
<dbReference type="RefSeq" id="WP_094865084.1">
    <property type="nucleotide sequence ID" value="NZ_NKYE01000018.1"/>
</dbReference>
<organism evidence="9 10">
    <name type="scientific">Amycolatopsis antarctica</name>
    <dbReference type="NCBI Taxonomy" id="1854586"/>
    <lineage>
        <taxon>Bacteria</taxon>
        <taxon>Bacillati</taxon>
        <taxon>Actinomycetota</taxon>
        <taxon>Actinomycetes</taxon>
        <taxon>Pseudonocardiales</taxon>
        <taxon>Pseudonocardiaceae</taxon>
        <taxon>Amycolatopsis</taxon>
    </lineage>
</organism>
<dbReference type="InterPro" id="IPR052173">
    <property type="entry name" value="Beta-lactam_resp_regulator"/>
</dbReference>
<evidence type="ECO:0000256" key="5">
    <source>
        <dbReference type="ARBA" id="ARBA00023049"/>
    </source>
</evidence>
<dbReference type="AlphaFoldDB" id="A0A263CX05"/>
<evidence type="ECO:0000256" key="1">
    <source>
        <dbReference type="ARBA" id="ARBA00022670"/>
    </source>
</evidence>
<evidence type="ECO:0000256" key="7">
    <source>
        <dbReference type="SAM" id="Phobius"/>
    </source>
</evidence>
<dbReference type="InterPro" id="IPR001915">
    <property type="entry name" value="Peptidase_M48"/>
</dbReference>
<feature type="transmembrane region" description="Helical" evidence="7">
    <location>
        <begin position="33"/>
        <end position="59"/>
    </location>
</feature>
<dbReference type="Pfam" id="PF01435">
    <property type="entry name" value="Peptidase_M48"/>
    <property type="match status" value="1"/>
</dbReference>
<dbReference type="Gene3D" id="3.30.2010.10">
    <property type="entry name" value="Metalloproteases ('zincins'), catalytic domain"/>
    <property type="match status" value="1"/>
</dbReference>
<dbReference type="GO" id="GO:0046872">
    <property type="term" value="F:metal ion binding"/>
    <property type="evidence" value="ECO:0007669"/>
    <property type="project" value="UniProtKB-KW"/>
</dbReference>
<reference evidence="9 10" key="1">
    <citation type="submission" date="2017-07" db="EMBL/GenBank/DDBJ databases">
        <title>Amycolatopsis antarcticus sp. nov., isolated from the surface of an Antarcticus brown macroalga.</title>
        <authorList>
            <person name="Wang J."/>
            <person name="Leiva S."/>
            <person name="Huang J."/>
            <person name="Huang Y."/>
        </authorList>
    </citation>
    <scope>NUCLEOTIDE SEQUENCE [LARGE SCALE GENOMIC DNA]</scope>
    <source>
        <strain evidence="9 10">AU-G6</strain>
    </source>
</reference>
<protein>
    <submittedName>
        <fullName evidence="9">Peptidase M48</fullName>
    </submittedName>
</protein>
<dbReference type="PANTHER" id="PTHR34978:SF3">
    <property type="entry name" value="SLR0241 PROTEIN"/>
    <property type="match status" value="1"/>
</dbReference>
<evidence type="ECO:0000313" key="9">
    <source>
        <dbReference type="EMBL" id="OZM70674.1"/>
    </source>
</evidence>
<keyword evidence="7" id="KW-0812">Transmembrane</keyword>
<accession>A0A263CX05</accession>
<evidence type="ECO:0000256" key="3">
    <source>
        <dbReference type="ARBA" id="ARBA00022801"/>
    </source>
</evidence>
<evidence type="ECO:0000259" key="8">
    <source>
        <dbReference type="Pfam" id="PF01435"/>
    </source>
</evidence>
<evidence type="ECO:0000256" key="4">
    <source>
        <dbReference type="ARBA" id="ARBA00022833"/>
    </source>
</evidence>
<keyword evidence="5 6" id="KW-0482">Metalloprotease</keyword>
<keyword evidence="7" id="KW-1133">Transmembrane helix</keyword>
<keyword evidence="3 6" id="KW-0378">Hydrolase</keyword>
<dbReference type="CDD" id="cd07326">
    <property type="entry name" value="M56_BlaR1_MecR1_like"/>
    <property type="match status" value="1"/>
</dbReference>
<comment type="similarity">
    <text evidence="6">Belongs to the peptidase M48 family.</text>
</comment>